<dbReference type="RefSeq" id="WP_257442610.1">
    <property type="nucleotide sequence ID" value="NZ_JANIPJ010000002.1"/>
</dbReference>
<comment type="caution">
    <text evidence="1">The sequence shown here is derived from an EMBL/GenBank/DDBJ whole genome shotgun (WGS) entry which is preliminary data.</text>
</comment>
<accession>A0A9X2MM74</accession>
<organism evidence="1 2">
    <name type="scientific">Paenibacillus soyae</name>
    <dbReference type="NCBI Taxonomy" id="2969249"/>
    <lineage>
        <taxon>Bacteria</taxon>
        <taxon>Bacillati</taxon>
        <taxon>Bacillota</taxon>
        <taxon>Bacilli</taxon>
        <taxon>Bacillales</taxon>
        <taxon>Paenibacillaceae</taxon>
        <taxon>Paenibacillus</taxon>
    </lineage>
</organism>
<sequence>MGRHKPKSEAAKNEAFYTKSALAENEIAATTEHNKNQKGQIPNKPSTG</sequence>
<keyword evidence="2" id="KW-1185">Reference proteome</keyword>
<dbReference type="AlphaFoldDB" id="A0A9X2MM74"/>
<dbReference type="EMBL" id="JANIPJ010000002">
    <property type="protein sequence ID" value="MCR2802825.1"/>
    <property type="molecule type" value="Genomic_DNA"/>
</dbReference>
<reference evidence="1" key="1">
    <citation type="submission" date="2022-08" db="EMBL/GenBank/DDBJ databases">
        <title>The genomic sequence of strain Paenibacillus sp. SCIV0701.</title>
        <authorList>
            <person name="Zhao H."/>
        </authorList>
    </citation>
    <scope>NUCLEOTIDE SEQUENCE</scope>
    <source>
        <strain evidence="1">SCIV0701</strain>
    </source>
</reference>
<gene>
    <name evidence="1" type="ORF">NQZ67_02930</name>
</gene>
<evidence type="ECO:0000313" key="1">
    <source>
        <dbReference type="EMBL" id="MCR2802825.1"/>
    </source>
</evidence>
<evidence type="ECO:0000313" key="2">
    <source>
        <dbReference type="Proteomes" id="UP001141950"/>
    </source>
</evidence>
<name>A0A9X2MM74_9BACL</name>
<dbReference type="Proteomes" id="UP001141950">
    <property type="component" value="Unassembled WGS sequence"/>
</dbReference>
<proteinExistence type="predicted"/>
<protein>
    <submittedName>
        <fullName evidence="1">Uncharacterized protein</fullName>
    </submittedName>
</protein>